<name>A0A0F9F4F1_9ZZZZ</name>
<comment type="caution">
    <text evidence="1">The sequence shown here is derived from an EMBL/GenBank/DDBJ whole genome shotgun (WGS) entry which is preliminary data.</text>
</comment>
<accession>A0A0F9F4F1</accession>
<dbReference type="AlphaFoldDB" id="A0A0F9F4F1"/>
<evidence type="ECO:0000313" key="1">
    <source>
        <dbReference type="EMBL" id="KKL45962.1"/>
    </source>
</evidence>
<proteinExistence type="predicted"/>
<protein>
    <submittedName>
        <fullName evidence="1">Uncharacterized protein</fullName>
    </submittedName>
</protein>
<organism evidence="1">
    <name type="scientific">marine sediment metagenome</name>
    <dbReference type="NCBI Taxonomy" id="412755"/>
    <lineage>
        <taxon>unclassified sequences</taxon>
        <taxon>metagenomes</taxon>
        <taxon>ecological metagenomes</taxon>
    </lineage>
</organism>
<sequence>PLTDVQEEIIVSLLKGKQLWYDPKHDNWQCGKQSYIQDRTITSLRHKGVVECVPINEKERAIQVALGTMHQDAVQLQLMPFASIVQRNKKFEQLLKKKKWQR</sequence>
<gene>
    <name evidence="1" type="ORF">LCGC14_2350340</name>
</gene>
<dbReference type="EMBL" id="LAZR01034204">
    <property type="protein sequence ID" value="KKL45962.1"/>
    <property type="molecule type" value="Genomic_DNA"/>
</dbReference>
<feature type="non-terminal residue" evidence="1">
    <location>
        <position position="1"/>
    </location>
</feature>
<reference evidence="1" key="1">
    <citation type="journal article" date="2015" name="Nature">
        <title>Complex archaea that bridge the gap between prokaryotes and eukaryotes.</title>
        <authorList>
            <person name="Spang A."/>
            <person name="Saw J.H."/>
            <person name="Jorgensen S.L."/>
            <person name="Zaremba-Niedzwiedzka K."/>
            <person name="Martijn J."/>
            <person name="Lind A.E."/>
            <person name="van Eijk R."/>
            <person name="Schleper C."/>
            <person name="Guy L."/>
            <person name="Ettema T.J."/>
        </authorList>
    </citation>
    <scope>NUCLEOTIDE SEQUENCE</scope>
</reference>